<feature type="region of interest" description="Disordered" evidence="1">
    <location>
        <begin position="431"/>
        <end position="455"/>
    </location>
</feature>
<comment type="caution">
    <text evidence="2">The sequence shown here is derived from an EMBL/GenBank/DDBJ whole genome shotgun (WGS) entry which is preliminary data.</text>
</comment>
<evidence type="ECO:0000256" key="1">
    <source>
        <dbReference type="SAM" id="MobiDB-lite"/>
    </source>
</evidence>
<evidence type="ECO:0000313" key="3">
    <source>
        <dbReference type="Proteomes" id="UP000289152"/>
    </source>
</evidence>
<proteinExistence type="predicted"/>
<dbReference type="VEuPathDB" id="FungiDB:TREMEDRAFT_62937"/>
<protein>
    <submittedName>
        <fullName evidence="2">Uncharacterized protein</fullName>
    </submittedName>
</protein>
<gene>
    <name evidence="2" type="ORF">M231_07064</name>
</gene>
<dbReference type="InParanoid" id="A0A4Q1BFW4"/>
<dbReference type="EMBL" id="SDIL01000126">
    <property type="protein sequence ID" value="RXK35691.1"/>
    <property type="molecule type" value="Genomic_DNA"/>
</dbReference>
<dbReference type="OrthoDB" id="2572208at2759"/>
<feature type="compositionally biased region" description="Pro residues" evidence="1">
    <location>
        <begin position="59"/>
        <end position="72"/>
    </location>
</feature>
<feature type="compositionally biased region" description="Pro residues" evidence="1">
    <location>
        <begin position="85"/>
        <end position="105"/>
    </location>
</feature>
<keyword evidence="3" id="KW-1185">Reference proteome</keyword>
<dbReference type="Proteomes" id="UP000289152">
    <property type="component" value="Unassembled WGS sequence"/>
</dbReference>
<reference evidence="2 3" key="1">
    <citation type="submission" date="2016-06" db="EMBL/GenBank/DDBJ databases">
        <title>Evolution of pathogenesis and genome organization in the Tremellales.</title>
        <authorList>
            <person name="Cuomo C."/>
            <person name="Litvintseva A."/>
            <person name="Heitman J."/>
            <person name="Chen Y."/>
            <person name="Sun S."/>
            <person name="Springer D."/>
            <person name="Dromer F."/>
            <person name="Young S."/>
            <person name="Zeng Q."/>
            <person name="Chapman S."/>
            <person name="Gujja S."/>
            <person name="Saif S."/>
            <person name="Birren B."/>
        </authorList>
    </citation>
    <scope>NUCLEOTIDE SEQUENCE [LARGE SCALE GENOMIC DNA]</scope>
    <source>
        <strain evidence="2 3">ATCC 28783</strain>
    </source>
</reference>
<feature type="region of interest" description="Disordered" evidence="1">
    <location>
        <begin position="1"/>
        <end position="106"/>
    </location>
</feature>
<dbReference type="AlphaFoldDB" id="A0A4Q1BFW4"/>
<name>A0A4Q1BFW4_TREME</name>
<sequence>MTQPTPEPPKRPAIPITSAALSFTLRTPRLTRLPPPPPPSPSLRPKHERPSTPLRAFPAPLPHPITPQPPHSTPSSLSHNDHLPDPPPPIHPLRPPQTPLPPRTKIPPNQIFQTLDTFSPFAYRSQVRPTVPSTLKRLSELTSPNAHSPLKRVRGEGDGVTLSALTPSRFHPIGSLVGVKREDEEDVGVSPRGRRVVKWSGKGPPPVSIQLSNLLSSSSSSIQLFYTSFHAKLRPLRTRPSPTPKSLIHTAPLILSIHPHSTVPGPTHYSTLVRCAIQRSPRGMKIMDHSPIKDHWQNAIPQKKDPNDVDQIGEIRKSAFTGQLENLKEDKGEHEGSNTEEEEVEKMVLVLFQTLPSGCSHLGVDPRVLKEQQKNWLVGIWAWTEVLISLPSPLSLSSNPTNMMTDTRPATPTSTALNEPHKDTQYQEKMYDSSLKEGEASNQAEREEQEVDMSMRSDQVSEKVWKEENVIVASRYMIIQD</sequence>
<organism evidence="2 3">
    <name type="scientific">Tremella mesenterica</name>
    <name type="common">Jelly fungus</name>
    <dbReference type="NCBI Taxonomy" id="5217"/>
    <lineage>
        <taxon>Eukaryota</taxon>
        <taxon>Fungi</taxon>
        <taxon>Dikarya</taxon>
        <taxon>Basidiomycota</taxon>
        <taxon>Agaricomycotina</taxon>
        <taxon>Tremellomycetes</taxon>
        <taxon>Tremellales</taxon>
        <taxon>Tremellaceae</taxon>
        <taxon>Tremella</taxon>
    </lineage>
</organism>
<evidence type="ECO:0000313" key="2">
    <source>
        <dbReference type="EMBL" id="RXK35691.1"/>
    </source>
</evidence>
<accession>A0A4Q1BFW4</accession>
<feature type="compositionally biased region" description="Pro residues" evidence="1">
    <location>
        <begin position="33"/>
        <end position="42"/>
    </location>
</feature>